<feature type="transmembrane region" description="Helical" evidence="1">
    <location>
        <begin position="46"/>
        <end position="65"/>
    </location>
</feature>
<dbReference type="VEuPathDB" id="FungiDB:ASPGLDRAFT_1475073"/>
<accession>A0A1L9VLL1</accession>
<name>A0A1L9VLL1_ASPGL</name>
<keyword evidence="3" id="KW-1185">Reference proteome</keyword>
<evidence type="ECO:0000313" key="2">
    <source>
        <dbReference type="EMBL" id="OJJ84819.1"/>
    </source>
</evidence>
<dbReference type="Proteomes" id="UP000184300">
    <property type="component" value="Unassembled WGS sequence"/>
</dbReference>
<organism evidence="2 3">
    <name type="scientific">Aspergillus glaucus CBS 516.65</name>
    <dbReference type="NCBI Taxonomy" id="1160497"/>
    <lineage>
        <taxon>Eukaryota</taxon>
        <taxon>Fungi</taxon>
        <taxon>Dikarya</taxon>
        <taxon>Ascomycota</taxon>
        <taxon>Pezizomycotina</taxon>
        <taxon>Eurotiomycetes</taxon>
        <taxon>Eurotiomycetidae</taxon>
        <taxon>Eurotiales</taxon>
        <taxon>Aspergillaceae</taxon>
        <taxon>Aspergillus</taxon>
        <taxon>Aspergillus subgen. Aspergillus</taxon>
    </lineage>
</organism>
<keyword evidence="1" id="KW-1133">Transmembrane helix</keyword>
<dbReference type="PROSITE" id="PS51257">
    <property type="entry name" value="PROKAR_LIPOPROTEIN"/>
    <property type="match status" value="1"/>
</dbReference>
<reference evidence="3" key="1">
    <citation type="journal article" date="2017" name="Genome Biol.">
        <title>Comparative genomics reveals high biological diversity and specific adaptations in the industrially and medically important fungal genus Aspergillus.</title>
        <authorList>
            <person name="de Vries R.P."/>
            <person name="Riley R."/>
            <person name="Wiebenga A."/>
            <person name="Aguilar-Osorio G."/>
            <person name="Amillis S."/>
            <person name="Uchima C.A."/>
            <person name="Anderluh G."/>
            <person name="Asadollahi M."/>
            <person name="Askin M."/>
            <person name="Barry K."/>
            <person name="Battaglia E."/>
            <person name="Bayram O."/>
            <person name="Benocci T."/>
            <person name="Braus-Stromeyer S.A."/>
            <person name="Caldana C."/>
            <person name="Canovas D."/>
            <person name="Cerqueira G.C."/>
            <person name="Chen F."/>
            <person name="Chen W."/>
            <person name="Choi C."/>
            <person name="Clum A."/>
            <person name="Dos Santos R.A."/>
            <person name="Damasio A.R."/>
            <person name="Diallinas G."/>
            <person name="Emri T."/>
            <person name="Fekete E."/>
            <person name="Flipphi M."/>
            <person name="Freyberg S."/>
            <person name="Gallo A."/>
            <person name="Gournas C."/>
            <person name="Habgood R."/>
            <person name="Hainaut M."/>
            <person name="Harispe M.L."/>
            <person name="Henrissat B."/>
            <person name="Hilden K.S."/>
            <person name="Hope R."/>
            <person name="Hossain A."/>
            <person name="Karabika E."/>
            <person name="Karaffa L."/>
            <person name="Karanyi Z."/>
            <person name="Krasevec N."/>
            <person name="Kuo A."/>
            <person name="Kusch H."/>
            <person name="LaButti K."/>
            <person name="Lagendijk E.L."/>
            <person name="Lapidus A."/>
            <person name="Levasseur A."/>
            <person name="Lindquist E."/>
            <person name="Lipzen A."/>
            <person name="Logrieco A.F."/>
            <person name="MacCabe A."/>
            <person name="Maekelae M.R."/>
            <person name="Malavazi I."/>
            <person name="Melin P."/>
            <person name="Meyer V."/>
            <person name="Mielnichuk N."/>
            <person name="Miskei M."/>
            <person name="Molnar A.P."/>
            <person name="Mule G."/>
            <person name="Ngan C.Y."/>
            <person name="Orejas M."/>
            <person name="Orosz E."/>
            <person name="Ouedraogo J.P."/>
            <person name="Overkamp K.M."/>
            <person name="Park H.-S."/>
            <person name="Perrone G."/>
            <person name="Piumi F."/>
            <person name="Punt P.J."/>
            <person name="Ram A.F."/>
            <person name="Ramon A."/>
            <person name="Rauscher S."/>
            <person name="Record E."/>
            <person name="Riano-Pachon D.M."/>
            <person name="Robert V."/>
            <person name="Roehrig J."/>
            <person name="Ruller R."/>
            <person name="Salamov A."/>
            <person name="Salih N.S."/>
            <person name="Samson R.A."/>
            <person name="Sandor E."/>
            <person name="Sanguinetti M."/>
            <person name="Schuetze T."/>
            <person name="Sepcic K."/>
            <person name="Shelest E."/>
            <person name="Sherlock G."/>
            <person name="Sophianopoulou V."/>
            <person name="Squina F.M."/>
            <person name="Sun H."/>
            <person name="Susca A."/>
            <person name="Todd R.B."/>
            <person name="Tsang A."/>
            <person name="Unkles S.E."/>
            <person name="van de Wiele N."/>
            <person name="van Rossen-Uffink D."/>
            <person name="Oliveira J.V."/>
            <person name="Vesth T.C."/>
            <person name="Visser J."/>
            <person name="Yu J.-H."/>
            <person name="Zhou M."/>
            <person name="Andersen M.R."/>
            <person name="Archer D.B."/>
            <person name="Baker S.E."/>
            <person name="Benoit I."/>
            <person name="Brakhage A.A."/>
            <person name="Braus G.H."/>
            <person name="Fischer R."/>
            <person name="Frisvad J.C."/>
            <person name="Goldman G.H."/>
            <person name="Houbraken J."/>
            <person name="Oakley B."/>
            <person name="Pocsi I."/>
            <person name="Scazzocchio C."/>
            <person name="Seiboth B."/>
            <person name="vanKuyk P.A."/>
            <person name="Wortman J."/>
            <person name="Dyer P.S."/>
            <person name="Grigoriev I.V."/>
        </authorList>
    </citation>
    <scope>NUCLEOTIDE SEQUENCE [LARGE SCALE GENOMIC DNA]</scope>
    <source>
        <strain evidence="3">CBS 516.65</strain>
    </source>
</reference>
<dbReference type="RefSeq" id="XP_022401517.1">
    <property type="nucleotide sequence ID" value="XM_022541933.1"/>
</dbReference>
<gene>
    <name evidence="2" type="ORF">ASPGLDRAFT_1475073</name>
</gene>
<evidence type="ECO:0000256" key="1">
    <source>
        <dbReference type="SAM" id="Phobius"/>
    </source>
</evidence>
<feature type="transmembrane region" description="Helical" evidence="1">
    <location>
        <begin position="12"/>
        <end position="34"/>
    </location>
</feature>
<dbReference type="AlphaFoldDB" id="A0A1L9VLL1"/>
<dbReference type="GeneID" id="34458194"/>
<proteinExistence type="predicted"/>
<sequence length="135" mass="15457">MVKNYQIIYIRPYHVSFVWGIIACLTLAFVYVHYLVGVNYAAQSPFILGIYAGSVVLVCLLAFITDPDTEFYFKKRIKEYGDGGEKGDADGKEREVTIVRPLIGFERWKVRFVTPEALGDSWIDGFRHDEALVRI</sequence>
<dbReference type="EMBL" id="KV878896">
    <property type="protein sequence ID" value="OJJ84819.1"/>
    <property type="molecule type" value="Genomic_DNA"/>
</dbReference>
<evidence type="ECO:0000313" key="3">
    <source>
        <dbReference type="Proteomes" id="UP000184300"/>
    </source>
</evidence>
<protein>
    <submittedName>
        <fullName evidence="2">Uncharacterized protein</fullName>
    </submittedName>
</protein>
<keyword evidence="1" id="KW-0472">Membrane</keyword>
<dbReference type="OrthoDB" id="10330268at2759"/>
<keyword evidence="1" id="KW-0812">Transmembrane</keyword>